<evidence type="ECO:0000256" key="3">
    <source>
        <dbReference type="ARBA" id="ARBA00038401"/>
    </source>
</evidence>
<dbReference type="Proteomes" id="UP000247702">
    <property type="component" value="Unassembled WGS sequence"/>
</dbReference>
<comment type="subcellular location">
    <subcellularLocation>
        <location evidence="1">Nucleus</location>
    </subcellularLocation>
</comment>
<gene>
    <name evidence="5" type="ORF">RCL2_001591500</name>
    <name evidence="4" type="ORF">RclHR1_03280011</name>
</gene>
<dbReference type="SUPFAM" id="SSF48371">
    <property type="entry name" value="ARM repeat"/>
    <property type="match status" value="1"/>
</dbReference>
<proteinExistence type="inferred from homology"/>
<sequence>MSSQIDDDEKPKVYSVAGIILNILTAINDNRIDAINENEEIVNENDDNGNDKDLEDTPVEKTLCVIWDLTGLEEYANIFMNECQIHRIILKIITLTSRERTQELSLGVLANLACFPDKATILFSDKDLLNVIKIILKDENNDDVRVLFEASKFIRNLLKNLPHYSFEQELILSEFLFSNNLISRFNYFIKNTLNDDLFFISLEILKLLPCIGISENYFEIMSLNIIDSFNSICERINIIKDIDRKLFIAIINMINTLFETGIIPSDTIENNYESLYRLQNLGYSYEENNDEIFNLIEVFNNKIELSKEKEKE</sequence>
<dbReference type="EMBL" id="BEXD01002535">
    <property type="protein sequence ID" value="GBB98615.1"/>
    <property type="molecule type" value="Genomic_DNA"/>
</dbReference>
<dbReference type="GO" id="GO:0005634">
    <property type="term" value="C:nucleus"/>
    <property type="evidence" value="ECO:0007669"/>
    <property type="project" value="UniProtKB-SubCell"/>
</dbReference>
<dbReference type="OrthoDB" id="2156856at2759"/>
<reference evidence="5" key="2">
    <citation type="submission" date="2019-10" db="EMBL/GenBank/DDBJ databases">
        <title>Conservation and host-specific expression of non-tandemly repeated heterogenous ribosome RNA gene in arbuscular mycorrhizal fungi.</title>
        <authorList>
            <person name="Maeda T."/>
            <person name="Kobayashi Y."/>
            <person name="Nakagawa T."/>
            <person name="Ezawa T."/>
            <person name="Yamaguchi K."/>
            <person name="Bino T."/>
            <person name="Nishimoto Y."/>
            <person name="Shigenobu S."/>
            <person name="Kawaguchi M."/>
        </authorList>
    </citation>
    <scope>NUCLEOTIDE SEQUENCE</scope>
    <source>
        <strain evidence="5">HR1</strain>
    </source>
</reference>
<dbReference type="AlphaFoldDB" id="A0A2Z6R8Q0"/>
<evidence type="ECO:0000313" key="5">
    <source>
        <dbReference type="EMBL" id="GES88993.1"/>
    </source>
</evidence>
<reference evidence="4 6" key="1">
    <citation type="submission" date="2017-11" db="EMBL/GenBank/DDBJ databases">
        <title>The genome of Rhizophagus clarus HR1 reveals common genetic basis of auxotrophy among arbuscular mycorrhizal fungi.</title>
        <authorList>
            <person name="Kobayashi Y."/>
        </authorList>
    </citation>
    <scope>NUCLEOTIDE SEQUENCE [LARGE SCALE GENOMIC DNA]</scope>
    <source>
        <strain evidence="4 6">HR1</strain>
    </source>
</reference>
<keyword evidence="6" id="KW-1185">Reference proteome</keyword>
<evidence type="ECO:0000256" key="1">
    <source>
        <dbReference type="ARBA" id="ARBA00004123"/>
    </source>
</evidence>
<comment type="caution">
    <text evidence="4">The sequence shown here is derived from an EMBL/GenBank/DDBJ whole genome shotgun (WGS) entry which is preliminary data.</text>
</comment>
<keyword evidence="2" id="KW-0539">Nucleus</keyword>
<dbReference type="InterPro" id="IPR052464">
    <property type="entry name" value="Synovial_Prolif_Regulator"/>
</dbReference>
<dbReference type="EMBL" id="BLAL01000182">
    <property type="protein sequence ID" value="GES88993.1"/>
    <property type="molecule type" value="Genomic_DNA"/>
</dbReference>
<organism evidence="4 6">
    <name type="scientific">Rhizophagus clarus</name>
    <dbReference type="NCBI Taxonomy" id="94130"/>
    <lineage>
        <taxon>Eukaryota</taxon>
        <taxon>Fungi</taxon>
        <taxon>Fungi incertae sedis</taxon>
        <taxon>Mucoromycota</taxon>
        <taxon>Glomeromycotina</taxon>
        <taxon>Glomeromycetes</taxon>
        <taxon>Glomerales</taxon>
        <taxon>Glomeraceae</taxon>
        <taxon>Rhizophagus</taxon>
    </lineage>
</organism>
<name>A0A2Z6R8Q0_9GLOM</name>
<protein>
    <submittedName>
        <fullName evidence="5">Protein saal1-like</fullName>
    </submittedName>
</protein>
<accession>A0A2Z6R8Q0</accession>
<comment type="similarity">
    <text evidence="3">Belongs to the SAAL1 family.</text>
</comment>
<dbReference type="PANTHER" id="PTHR23424:SF23">
    <property type="entry name" value="PROTEIN SAAL1"/>
    <property type="match status" value="1"/>
</dbReference>
<evidence type="ECO:0000313" key="6">
    <source>
        <dbReference type="Proteomes" id="UP000247702"/>
    </source>
</evidence>
<evidence type="ECO:0000256" key="2">
    <source>
        <dbReference type="ARBA" id="ARBA00023242"/>
    </source>
</evidence>
<dbReference type="Gene3D" id="1.25.10.10">
    <property type="entry name" value="Leucine-rich Repeat Variant"/>
    <property type="match status" value="1"/>
</dbReference>
<dbReference type="InterPro" id="IPR011989">
    <property type="entry name" value="ARM-like"/>
</dbReference>
<dbReference type="InterPro" id="IPR016024">
    <property type="entry name" value="ARM-type_fold"/>
</dbReference>
<evidence type="ECO:0000313" key="4">
    <source>
        <dbReference type="EMBL" id="GBB98615.1"/>
    </source>
</evidence>
<dbReference type="Proteomes" id="UP000615446">
    <property type="component" value="Unassembled WGS sequence"/>
</dbReference>
<dbReference type="PANTHER" id="PTHR23424">
    <property type="entry name" value="SERUM AMYLOID A"/>
    <property type="match status" value="1"/>
</dbReference>